<dbReference type="Pfam" id="PF22187">
    <property type="entry name" value="DUF6946"/>
    <property type="match status" value="1"/>
</dbReference>
<dbReference type="AlphaFoldDB" id="A0A3B0M6P1"/>
<dbReference type="Proteomes" id="UP000272908">
    <property type="component" value="Unassembled WGS sequence"/>
</dbReference>
<dbReference type="InterPro" id="IPR054024">
    <property type="entry name" value="DUF6946"/>
</dbReference>
<gene>
    <name evidence="2" type="ORF">ROE7235_01114</name>
</gene>
<feature type="domain" description="DUF6946" evidence="1">
    <location>
        <begin position="5"/>
        <end position="212"/>
    </location>
</feature>
<evidence type="ECO:0000259" key="1">
    <source>
        <dbReference type="Pfam" id="PF22187"/>
    </source>
</evidence>
<evidence type="ECO:0000313" key="2">
    <source>
        <dbReference type="EMBL" id="SUZ31373.1"/>
    </source>
</evidence>
<accession>A0A3B0M6P1</accession>
<protein>
    <recommendedName>
        <fullName evidence="1">DUF6946 domain-containing protein</fullName>
    </recommendedName>
</protein>
<reference evidence="3" key="1">
    <citation type="submission" date="2018-08" db="EMBL/GenBank/DDBJ databases">
        <authorList>
            <person name="Rodrigo-Torres L."/>
            <person name="Arahal R. D."/>
            <person name="Lucena T."/>
        </authorList>
    </citation>
    <scope>NUCLEOTIDE SEQUENCE [LARGE SCALE GENOMIC DNA]</scope>
    <source>
        <strain evidence="3">CECT 7235</strain>
    </source>
</reference>
<evidence type="ECO:0000313" key="3">
    <source>
        <dbReference type="Proteomes" id="UP000272908"/>
    </source>
</evidence>
<proteinExistence type="predicted"/>
<keyword evidence="3" id="KW-1185">Reference proteome</keyword>
<dbReference type="OrthoDB" id="2844408at2"/>
<sequence length="216" mass="23817">MILIPTTGADDWQRFLADPEKQWRRGYSAMAAALSWESADGLPAELAAVIGEDPELLLAIPEHKVWLPGGGRASQCDVFALVKSGGDLIAVAVEAKVKEPFGPTIGEWMRDASPGKLERISAICHVLGLSERPPDHLRYQLFHRTAAAVYEARRFNAGRAAMIVQSFSQEHLWFYDFRAFAQQFGMLEDLGEMLDCGLPCGMRLSLAWAVGAPEFL</sequence>
<dbReference type="EMBL" id="UIHC01000007">
    <property type="protein sequence ID" value="SUZ31373.1"/>
    <property type="molecule type" value="Genomic_DNA"/>
</dbReference>
<name>A0A3B0M6P1_9RHOB</name>
<dbReference type="RefSeq" id="WP_121093657.1">
    <property type="nucleotide sequence ID" value="NZ_UIHC01000007.1"/>
</dbReference>
<organism evidence="2 3">
    <name type="scientific">Roseinatronobacter ekhonensis</name>
    <dbReference type="NCBI Taxonomy" id="254356"/>
    <lineage>
        <taxon>Bacteria</taxon>
        <taxon>Pseudomonadati</taxon>
        <taxon>Pseudomonadota</taxon>
        <taxon>Alphaproteobacteria</taxon>
        <taxon>Rhodobacterales</taxon>
        <taxon>Paracoccaceae</taxon>
        <taxon>Roseinatronobacter</taxon>
    </lineage>
</organism>